<proteinExistence type="predicted"/>
<dbReference type="AlphaFoldDB" id="A0A4C1XE45"/>
<accession>A0A4C1XE45</accession>
<comment type="caution">
    <text evidence="1">The sequence shown here is derived from an EMBL/GenBank/DDBJ whole genome shotgun (WGS) entry which is preliminary data.</text>
</comment>
<reference evidence="1 2" key="1">
    <citation type="journal article" date="2019" name="Commun. Biol.">
        <title>The bagworm genome reveals a unique fibroin gene that provides high tensile strength.</title>
        <authorList>
            <person name="Kono N."/>
            <person name="Nakamura H."/>
            <person name="Ohtoshi R."/>
            <person name="Tomita M."/>
            <person name="Numata K."/>
            <person name="Arakawa K."/>
        </authorList>
    </citation>
    <scope>NUCLEOTIDE SEQUENCE [LARGE SCALE GENOMIC DNA]</scope>
</reference>
<dbReference type="EMBL" id="BGZK01000833">
    <property type="protein sequence ID" value="GBP62146.1"/>
    <property type="molecule type" value="Genomic_DNA"/>
</dbReference>
<gene>
    <name evidence="1" type="ORF">EVAR_40596_1</name>
</gene>
<evidence type="ECO:0000313" key="2">
    <source>
        <dbReference type="Proteomes" id="UP000299102"/>
    </source>
</evidence>
<name>A0A4C1XE45_EUMVA</name>
<dbReference type="Proteomes" id="UP000299102">
    <property type="component" value="Unassembled WGS sequence"/>
</dbReference>
<protein>
    <submittedName>
        <fullName evidence="1">Uncharacterized protein</fullName>
    </submittedName>
</protein>
<sequence>MFAEQTRGKRADDLSESRWLLPTMHTCNLKGVTSALPASWEGNKIFNIGGSGRWKGKEGHRGRRGNEPPKLSLTRQIEKLGSYFHHSDPLQVEDR</sequence>
<keyword evidence="2" id="KW-1185">Reference proteome</keyword>
<organism evidence="1 2">
    <name type="scientific">Eumeta variegata</name>
    <name type="common">Bagworm moth</name>
    <name type="synonym">Eumeta japonica</name>
    <dbReference type="NCBI Taxonomy" id="151549"/>
    <lineage>
        <taxon>Eukaryota</taxon>
        <taxon>Metazoa</taxon>
        <taxon>Ecdysozoa</taxon>
        <taxon>Arthropoda</taxon>
        <taxon>Hexapoda</taxon>
        <taxon>Insecta</taxon>
        <taxon>Pterygota</taxon>
        <taxon>Neoptera</taxon>
        <taxon>Endopterygota</taxon>
        <taxon>Lepidoptera</taxon>
        <taxon>Glossata</taxon>
        <taxon>Ditrysia</taxon>
        <taxon>Tineoidea</taxon>
        <taxon>Psychidae</taxon>
        <taxon>Oiketicinae</taxon>
        <taxon>Eumeta</taxon>
    </lineage>
</organism>
<evidence type="ECO:0000313" key="1">
    <source>
        <dbReference type="EMBL" id="GBP62146.1"/>
    </source>
</evidence>